<dbReference type="KEGG" id="dpp:DICPUDRAFT_156446"/>
<dbReference type="Pfam" id="PF12796">
    <property type="entry name" value="Ank_2"/>
    <property type="match status" value="2"/>
</dbReference>
<feature type="repeat" description="ANK" evidence="3">
    <location>
        <begin position="221"/>
        <end position="255"/>
    </location>
</feature>
<dbReference type="GeneID" id="10505549"/>
<feature type="repeat" description="ANK" evidence="3">
    <location>
        <begin position="188"/>
        <end position="220"/>
    </location>
</feature>
<evidence type="ECO:0000313" key="5">
    <source>
        <dbReference type="Proteomes" id="UP000001064"/>
    </source>
</evidence>
<dbReference type="Gene3D" id="1.25.40.20">
    <property type="entry name" value="Ankyrin repeat-containing domain"/>
    <property type="match status" value="2"/>
</dbReference>
<dbReference type="PANTHER" id="PTHR24198:SF194">
    <property type="entry name" value="INVERSIN-A"/>
    <property type="match status" value="1"/>
</dbReference>
<dbReference type="Proteomes" id="UP000001064">
    <property type="component" value="Unassembled WGS sequence"/>
</dbReference>
<dbReference type="PROSITE" id="PS50297">
    <property type="entry name" value="ANK_REP_REGION"/>
    <property type="match status" value="2"/>
</dbReference>
<evidence type="ECO:0000256" key="1">
    <source>
        <dbReference type="ARBA" id="ARBA00022737"/>
    </source>
</evidence>
<dbReference type="SUPFAM" id="SSF48403">
    <property type="entry name" value="Ankyrin repeat"/>
    <property type="match status" value="1"/>
</dbReference>
<dbReference type="eggNOG" id="KOG0504">
    <property type="taxonomic scope" value="Eukaryota"/>
</dbReference>
<dbReference type="EMBL" id="GL871238">
    <property type="protein sequence ID" value="EGC31670.1"/>
    <property type="molecule type" value="Genomic_DNA"/>
</dbReference>
<reference evidence="5" key="1">
    <citation type="journal article" date="2011" name="Genome Biol.">
        <title>Comparative genomics of the social amoebae Dictyostelium discoideum and Dictyostelium purpureum.</title>
        <authorList>
            <consortium name="US DOE Joint Genome Institute (JGI-PGF)"/>
            <person name="Sucgang R."/>
            <person name="Kuo A."/>
            <person name="Tian X."/>
            <person name="Salerno W."/>
            <person name="Parikh A."/>
            <person name="Feasley C.L."/>
            <person name="Dalin E."/>
            <person name="Tu H."/>
            <person name="Huang E."/>
            <person name="Barry K."/>
            <person name="Lindquist E."/>
            <person name="Shapiro H."/>
            <person name="Bruce D."/>
            <person name="Schmutz J."/>
            <person name="Salamov A."/>
            <person name="Fey P."/>
            <person name="Gaudet P."/>
            <person name="Anjard C."/>
            <person name="Babu M.M."/>
            <person name="Basu S."/>
            <person name="Bushmanova Y."/>
            <person name="van der Wel H."/>
            <person name="Katoh-Kurasawa M."/>
            <person name="Dinh C."/>
            <person name="Coutinho P.M."/>
            <person name="Saito T."/>
            <person name="Elias M."/>
            <person name="Schaap P."/>
            <person name="Kay R.R."/>
            <person name="Henrissat B."/>
            <person name="Eichinger L."/>
            <person name="Rivero F."/>
            <person name="Putnam N.H."/>
            <person name="West C.M."/>
            <person name="Loomis W.F."/>
            <person name="Chisholm R.L."/>
            <person name="Shaulsky G."/>
            <person name="Strassmann J.E."/>
            <person name="Queller D.C."/>
            <person name="Kuspa A."/>
            <person name="Grigoriev I.V."/>
        </authorList>
    </citation>
    <scope>NUCLEOTIDE SEQUENCE [LARGE SCALE GENOMIC DNA]</scope>
    <source>
        <strain evidence="5">QSDP1</strain>
    </source>
</reference>
<dbReference type="OMA" id="IACTFED"/>
<dbReference type="VEuPathDB" id="AmoebaDB:DICPUDRAFT_156446"/>
<dbReference type="InterPro" id="IPR036770">
    <property type="entry name" value="Ankyrin_rpt-contain_sf"/>
</dbReference>
<dbReference type="PANTHER" id="PTHR24198">
    <property type="entry name" value="ANKYRIN REPEAT AND PROTEIN KINASE DOMAIN-CONTAINING PROTEIN"/>
    <property type="match status" value="1"/>
</dbReference>
<evidence type="ECO:0000313" key="4">
    <source>
        <dbReference type="EMBL" id="EGC31670.1"/>
    </source>
</evidence>
<accession>F0ZWL3</accession>
<proteinExistence type="predicted"/>
<keyword evidence="1" id="KW-0677">Repeat</keyword>
<dbReference type="PROSITE" id="PS50088">
    <property type="entry name" value="ANK_REPEAT"/>
    <property type="match status" value="2"/>
</dbReference>
<dbReference type="STRING" id="5786.F0ZWL3"/>
<gene>
    <name evidence="4" type="ORF">DICPUDRAFT_156446</name>
</gene>
<evidence type="ECO:0000256" key="2">
    <source>
        <dbReference type="ARBA" id="ARBA00023043"/>
    </source>
</evidence>
<dbReference type="SMART" id="SM00248">
    <property type="entry name" value="ANK"/>
    <property type="match status" value="5"/>
</dbReference>
<keyword evidence="2 3" id="KW-0040">ANK repeat</keyword>
<keyword evidence="5" id="KW-1185">Reference proteome</keyword>
<dbReference type="InParanoid" id="F0ZWL3"/>
<name>F0ZWL3_DICPU</name>
<organism evidence="4 5">
    <name type="scientific">Dictyostelium purpureum</name>
    <name type="common">Slime mold</name>
    <dbReference type="NCBI Taxonomy" id="5786"/>
    <lineage>
        <taxon>Eukaryota</taxon>
        <taxon>Amoebozoa</taxon>
        <taxon>Evosea</taxon>
        <taxon>Eumycetozoa</taxon>
        <taxon>Dictyostelia</taxon>
        <taxon>Dictyosteliales</taxon>
        <taxon>Dictyosteliaceae</taxon>
        <taxon>Dictyostelium</taxon>
    </lineage>
</organism>
<dbReference type="OrthoDB" id="7464126at2759"/>
<dbReference type="RefSeq" id="XP_003291801.1">
    <property type="nucleotide sequence ID" value="XM_003291753.1"/>
</dbReference>
<protein>
    <submittedName>
        <fullName evidence="4">Uncharacterized protein</fullName>
    </submittedName>
</protein>
<evidence type="ECO:0000256" key="3">
    <source>
        <dbReference type="PROSITE-ProRule" id="PRU00023"/>
    </source>
</evidence>
<sequence>MGRIGNIVNNLFWAYYAHQQNKSRMEAEGPYKEVRGQKYAEDWNQLFIFANENKLEELKNLFPSAPSFVTAKDSNGFDLLQVAISNNSIDVAKYLISEESSHFDFNHQNNRGVNILHIISINGDLEILDCLIKNNKVPNCDLVTSEMESAIFLAVSNNHIDFLSKLIAHLKESAPEKLKEVINYQNSHGVSALLLSVLRNDIQTAKLLIDSGASVNVVRKDGSSPLHIACTFEDASTDLVKLLLDNGADVTLENTFGWSPLHQAHNNKDFIEKYEFLRSYLTQSDKKVYLDSFDPEKKKVIPKQE</sequence>
<dbReference type="InterPro" id="IPR002110">
    <property type="entry name" value="Ankyrin_rpt"/>
</dbReference>
<dbReference type="AlphaFoldDB" id="F0ZWL3"/>